<dbReference type="Pfam" id="PF12243">
    <property type="entry name" value="CTK3"/>
    <property type="match status" value="1"/>
</dbReference>
<comment type="caution">
    <text evidence="2">The sequence shown here is derived from an EMBL/GenBank/DDBJ whole genome shotgun (WGS) entry which is preliminary data.</text>
</comment>
<dbReference type="GO" id="GO:0070692">
    <property type="term" value="C:CTDK-1 complex"/>
    <property type="evidence" value="ECO:0007669"/>
    <property type="project" value="InterPro"/>
</dbReference>
<evidence type="ECO:0000313" key="2">
    <source>
        <dbReference type="EMBL" id="GAO48830.1"/>
    </source>
</evidence>
<dbReference type="PANTHER" id="PTHR28291:SF1">
    <property type="entry name" value="CTD KINASE SUBUNIT GAMMA"/>
    <property type="match status" value="1"/>
</dbReference>
<reference evidence="2 3" key="3">
    <citation type="journal article" date="2015" name="Genome Announc.">
        <title>Draft Genome Sequence of the Archiascomycetous Yeast Saitoella complicata.</title>
        <authorList>
            <person name="Yamauchi K."/>
            <person name="Kondo S."/>
            <person name="Hamamoto M."/>
            <person name="Takahashi Y."/>
            <person name="Ogura Y."/>
            <person name="Hayashi T."/>
            <person name="Nishida H."/>
        </authorList>
    </citation>
    <scope>NUCLEOTIDE SEQUENCE [LARGE SCALE GENOMIC DNA]</scope>
    <source>
        <strain evidence="2 3">NRRL Y-17804</strain>
    </source>
</reference>
<dbReference type="STRING" id="698492.A0A0E9NHE5"/>
<dbReference type="AlphaFoldDB" id="A0A0E9NHE5"/>
<dbReference type="Gene3D" id="1.25.40.90">
    <property type="match status" value="1"/>
</dbReference>
<dbReference type="InterPro" id="IPR042326">
    <property type="entry name" value="Ctk3"/>
</dbReference>
<dbReference type="Pfam" id="PF12350">
    <property type="entry name" value="CTK3_C"/>
    <property type="match status" value="1"/>
</dbReference>
<gene>
    <name evidence="2" type="ORF">G7K_2999-t1</name>
</gene>
<evidence type="ECO:0000259" key="1">
    <source>
        <dbReference type="PROSITE" id="PS51391"/>
    </source>
</evidence>
<proteinExistence type="predicted"/>
<name>A0A0E9NHE5_SAICN</name>
<feature type="domain" description="CID" evidence="1">
    <location>
        <begin position="2"/>
        <end position="137"/>
    </location>
</feature>
<dbReference type="OrthoDB" id="21266at2759"/>
<dbReference type="OMA" id="DMGEDLH"/>
<keyword evidence="3" id="KW-1185">Reference proteome</keyword>
<accession>A0A0E9NHE5</accession>
<reference evidence="2 3" key="1">
    <citation type="journal article" date="2011" name="J. Gen. Appl. Microbiol.">
        <title>Draft genome sequencing of the enigmatic yeast Saitoella complicata.</title>
        <authorList>
            <person name="Nishida H."/>
            <person name="Hamamoto M."/>
            <person name="Sugiyama J."/>
        </authorList>
    </citation>
    <scope>NUCLEOTIDE SEQUENCE [LARGE SCALE GENOMIC DNA]</scope>
    <source>
        <strain evidence="2 3">NRRL Y-17804</strain>
    </source>
</reference>
<dbReference type="GO" id="GO:0045943">
    <property type="term" value="P:positive regulation of transcription by RNA polymerase I"/>
    <property type="evidence" value="ECO:0007669"/>
    <property type="project" value="TreeGrafter"/>
</dbReference>
<dbReference type="EMBL" id="BACD03000017">
    <property type="protein sequence ID" value="GAO48830.1"/>
    <property type="molecule type" value="Genomic_DNA"/>
</dbReference>
<dbReference type="InterPro" id="IPR006569">
    <property type="entry name" value="CID_dom"/>
</dbReference>
<organism evidence="2 3">
    <name type="scientific">Saitoella complicata (strain BCRC 22490 / CBS 7301 / JCM 7358 / NBRC 10748 / NRRL Y-17804)</name>
    <dbReference type="NCBI Taxonomy" id="698492"/>
    <lineage>
        <taxon>Eukaryota</taxon>
        <taxon>Fungi</taxon>
        <taxon>Dikarya</taxon>
        <taxon>Ascomycota</taxon>
        <taxon>Taphrinomycotina</taxon>
        <taxon>Taphrinomycotina incertae sedis</taxon>
        <taxon>Saitoella</taxon>
    </lineage>
</organism>
<dbReference type="InterPro" id="IPR024637">
    <property type="entry name" value="Ctk3_C"/>
</dbReference>
<protein>
    <recommendedName>
        <fullName evidence="1">CID domain-containing protein</fullName>
    </recommendedName>
</protein>
<dbReference type="InterPro" id="IPR024638">
    <property type="entry name" value="Ctk3_N"/>
</dbReference>
<dbReference type="PANTHER" id="PTHR28291">
    <property type="entry name" value="CTD KINASE SUBUNIT GAMMA"/>
    <property type="match status" value="1"/>
</dbReference>
<dbReference type="GO" id="GO:0032786">
    <property type="term" value="P:positive regulation of DNA-templated transcription, elongation"/>
    <property type="evidence" value="ECO:0007669"/>
    <property type="project" value="InterPro"/>
</dbReference>
<sequence length="220" mass="24352">MDPFDGRLKFTDLLRRLNASQLSAGKCASFAIKQKHLDEDLFSCVIEELEQTSMNARVNILYFLETLCDASVKAGVLSYRSLLASSIGAIVDAVAPEGAAGSANVATVRKVLANLRVKGYLEENTLAGVETTLAGREASQPVAIPGSQSFSKGEILRRMEEDRERHKRLRENIWAIPPQRYPGDENVEFERAWEQTADLDQGDYEEMREHNAAAESAYVG</sequence>
<dbReference type="RefSeq" id="XP_019024767.1">
    <property type="nucleotide sequence ID" value="XM_019170615.1"/>
</dbReference>
<dbReference type="InterPro" id="IPR008942">
    <property type="entry name" value="ENTH_VHS"/>
</dbReference>
<reference evidence="2 3" key="2">
    <citation type="journal article" date="2014" name="J. Gen. Appl. Microbiol.">
        <title>The early diverging ascomycetous budding yeast Saitoella complicata has three histone deacetylases belonging to the Clr6, Hos2, and Rpd3 lineages.</title>
        <authorList>
            <person name="Nishida H."/>
            <person name="Matsumoto T."/>
            <person name="Kondo S."/>
            <person name="Hamamoto M."/>
            <person name="Yoshikawa H."/>
        </authorList>
    </citation>
    <scope>NUCLEOTIDE SEQUENCE [LARGE SCALE GENOMIC DNA]</scope>
    <source>
        <strain evidence="2 3">NRRL Y-17804</strain>
    </source>
</reference>
<dbReference type="Proteomes" id="UP000033140">
    <property type="component" value="Unassembled WGS sequence"/>
</dbReference>
<evidence type="ECO:0000313" key="3">
    <source>
        <dbReference type="Proteomes" id="UP000033140"/>
    </source>
</evidence>
<dbReference type="PROSITE" id="PS51391">
    <property type="entry name" value="CID"/>
    <property type="match status" value="1"/>
</dbReference>